<feature type="signal peptide" evidence="1">
    <location>
        <begin position="1"/>
        <end position="27"/>
    </location>
</feature>
<proteinExistence type="predicted"/>
<reference evidence="2 3" key="1">
    <citation type="submission" date="2020-03" db="EMBL/GenBank/DDBJ databases">
        <title>Genomic Encyclopedia of Type Strains, Phase IV (KMG-IV): sequencing the most valuable type-strain genomes for metagenomic binning, comparative biology and taxonomic classification.</title>
        <authorList>
            <person name="Goeker M."/>
        </authorList>
    </citation>
    <scope>NUCLEOTIDE SEQUENCE [LARGE SCALE GENOMIC DNA]</scope>
    <source>
        <strain evidence="2 3">DSM 102865</strain>
    </source>
</reference>
<evidence type="ECO:0000313" key="2">
    <source>
        <dbReference type="EMBL" id="NIJ51371.1"/>
    </source>
</evidence>
<comment type="caution">
    <text evidence="2">The sequence shown here is derived from an EMBL/GenBank/DDBJ whole genome shotgun (WGS) entry which is preliminary data.</text>
</comment>
<dbReference type="EMBL" id="JAASQJ010000001">
    <property type="protein sequence ID" value="NIJ51371.1"/>
    <property type="molecule type" value="Genomic_DNA"/>
</dbReference>
<evidence type="ECO:0000313" key="3">
    <source>
        <dbReference type="Proteomes" id="UP001179181"/>
    </source>
</evidence>
<keyword evidence="3" id="KW-1185">Reference proteome</keyword>
<feature type="chain" id="PRO_5047072031" description="MG2 domain-containing protein" evidence="1">
    <location>
        <begin position="28"/>
        <end position="806"/>
    </location>
</feature>
<dbReference type="Gene3D" id="2.60.40.1930">
    <property type="match status" value="1"/>
</dbReference>
<keyword evidence="1" id="KW-0732">Signal</keyword>
<evidence type="ECO:0000256" key="1">
    <source>
        <dbReference type="SAM" id="SignalP"/>
    </source>
</evidence>
<dbReference type="Proteomes" id="UP001179181">
    <property type="component" value="Unassembled WGS sequence"/>
</dbReference>
<name>A0ABX0UEF7_9BACT</name>
<gene>
    <name evidence="2" type="ORF">FHS68_000527</name>
</gene>
<protein>
    <recommendedName>
        <fullName evidence="4">MG2 domain-containing protein</fullName>
    </recommendedName>
</protein>
<dbReference type="RefSeq" id="WP_229211748.1">
    <property type="nucleotide sequence ID" value="NZ_JAASQJ010000001.1"/>
</dbReference>
<evidence type="ECO:0008006" key="4">
    <source>
        <dbReference type="Google" id="ProtNLM"/>
    </source>
</evidence>
<organism evidence="2 3">
    <name type="scientific">Dyadobacter arcticus</name>
    <dbReference type="NCBI Taxonomy" id="1078754"/>
    <lineage>
        <taxon>Bacteria</taxon>
        <taxon>Pseudomonadati</taxon>
        <taxon>Bacteroidota</taxon>
        <taxon>Cytophagia</taxon>
        <taxon>Cytophagales</taxon>
        <taxon>Spirosomataceae</taxon>
        <taxon>Dyadobacter</taxon>
    </lineage>
</organism>
<sequence length="806" mass="91579">MISAYKMTAKTFTYFCLLLILSLRVAAQEDPMVTSIKQRFGLYAERAVQEKMYLHLDRPFYLVGETVWFKAYNLNGATHQFLDLSKVAYLEVLDSENNALAQTKFSMADGKGNGSLLIPSTIVSGKYKVRCYTNWMKNFSADQFFETAITVVNPFIRFEPDRTAKGEAQYDVQFFPEGGRLVKGIESKVAFRAVAVDGKGIRFNGALVNQQNDTIQKFSPALNGIGYFMFTPKEGDTYKAFVNNSKGKSYEYPLPNVEEQGYVMQVRDSTANLIKVTVMARVTSEEPIALYMLSHTRQANVMVEKKFLNRNRAVFLLDRNKLGEGISHITIFNEKVKPVSERLYFKRPVKSLAIEAKLGNKFVNREKMTLELTTAGAASSEDMTNLSVAIYLDDSIRTPVQQDISSYLWLTSDLKGNIENPEYYFSNVTKDTDQLLDNLMLTHGWRRLKWDNVWSNQTIAFENFPEYDGHFITGKMVNKSDGSPAKGVDAFLAALDVPARLYVAQSDPKGKVVFEVRKFTGLKEITLQTNLAEDSTHRLEIASPFSKQFSTTALPTFFFDKTLENQLLTRAINMQTGNVFLPRIYTEKKVTLADSLAFFGLPDEKYFLDDFTRFPTMEEVLREYVKGVLVRKRQKEFHFRMIDKLLPNTFYSTDPLILLDGIPVFDTDKIMEFDPLKIKKIETLSSRYFLGPMTFTGIVSFSTYLSDLAGFELDPKVMVMPYEGVQAQREFYAPKYDGGKATSRIPDFRNLLHWAPNVTTDKNGKAVVDFYASDQTGQYQVVIQGITPSGVAGTKTLSFEVVKRNF</sequence>
<accession>A0ABX0UEF7</accession>